<dbReference type="AlphaFoldDB" id="A0A6B0U259"/>
<feature type="chain" id="PRO_5025620703" evidence="1">
    <location>
        <begin position="17"/>
        <end position="71"/>
    </location>
</feature>
<keyword evidence="1" id="KW-0732">Signal</keyword>
<feature type="signal peptide" evidence="1">
    <location>
        <begin position="1"/>
        <end position="16"/>
    </location>
</feature>
<protein>
    <submittedName>
        <fullName evidence="2">Putative secreted protein</fullName>
    </submittedName>
</protein>
<sequence>MFFLRMYVLVTPLVAATNMADVHFSFKFGFECRERHGRLVFESAFSAQVLVRAKDSLRFRTLAFASAEANW</sequence>
<name>A0A6B0U259_IXORI</name>
<accession>A0A6B0U259</accession>
<evidence type="ECO:0000313" key="2">
    <source>
        <dbReference type="EMBL" id="MXU82830.1"/>
    </source>
</evidence>
<reference evidence="2" key="1">
    <citation type="submission" date="2019-12" db="EMBL/GenBank/DDBJ databases">
        <title>An insight into the sialome of adult female Ixodes ricinus ticks feeding for 6 days.</title>
        <authorList>
            <person name="Perner J."/>
            <person name="Ribeiro J.M.C."/>
        </authorList>
    </citation>
    <scope>NUCLEOTIDE SEQUENCE</scope>
    <source>
        <strain evidence="2">Semi-engorged</strain>
        <tissue evidence="2">Salivary glands</tissue>
    </source>
</reference>
<organism evidence="2">
    <name type="scientific">Ixodes ricinus</name>
    <name type="common">Common tick</name>
    <name type="synonym">Acarus ricinus</name>
    <dbReference type="NCBI Taxonomy" id="34613"/>
    <lineage>
        <taxon>Eukaryota</taxon>
        <taxon>Metazoa</taxon>
        <taxon>Ecdysozoa</taxon>
        <taxon>Arthropoda</taxon>
        <taxon>Chelicerata</taxon>
        <taxon>Arachnida</taxon>
        <taxon>Acari</taxon>
        <taxon>Parasitiformes</taxon>
        <taxon>Ixodida</taxon>
        <taxon>Ixodoidea</taxon>
        <taxon>Ixodidae</taxon>
        <taxon>Ixodinae</taxon>
        <taxon>Ixodes</taxon>
    </lineage>
</organism>
<proteinExistence type="predicted"/>
<dbReference type="EMBL" id="GIFC01000747">
    <property type="protein sequence ID" value="MXU82830.1"/>
    <property type="molecule type" value="Transcribed_RNA"/>
</dbReference>
<evidence type="ECO:0000256" key="1">
    <source>
        <dbReference type="SAM" id="SignalP"/>
    </source>
</evidence>